<comment type="catalytic activity">
    <reaction evidence="8">
        <text>L-seryl-[protein] + ATP = O-phospho-L-seryl-[protein] + ADP + H(+)</text>
        <dbReference type="Rhea" id="RHEA:17989"/>
        <dbReference type="Rhea" id="RHEA-COMP:9863"/>
        <dbReference type="Rhea" id="RHEA-COMP:11604"/>
        <dbReference type="ChEBI" id="CHEBI:15378"/>
        <dbReference type="ChEBI" id="CHEBI:29999"/>
        <dbReference type="ChEBI" id="CHEBI:30616"/>
        <dbReference type="ChEBI" id="CHEBI:83421"/>
        <dbReference type="ChEBI" id="CHEBI:456216"/>
        <dbReference type="EC" id="2.7.11.1"/>
    </reaction>
</comment>
<dbReference type="InterPro" id="IPR008271">
    <property type="entry name" value="Ser/Thr_kinase_AS"/>
</dbReference>
<evidence type="ECO:0000256" key="10">
    <source>
        <dbReference type="RuleBase" id="RU000304"/>
    </source>
</evidence>
<feature type="compositionally biased region" description="Low complexity" evidence="11">
    <location>
        <begin position="417"/>
        <end position="456"/>
    </location>
</feature>
<reference evidence="13 14" key="1">
    <citation type="submission" date="2024-03" db="EMBL/GenBank/DDBJ databases">
        <title>Aureococcus anophagefferens CCMP1851 and Kratosvirus quantuckense: Draft genome of a second virus-susceptible host strain in the model system.</title>
        <authorList>
            <person name="Chase E."/>
            <person name="Truchon A.R."/>
            <person name="Schepens W."/>
            <person name="Wilhelm S.W."/>
        </authorList>
    </citation>
    <scope>NUCLEOTIDE SEQUENCE [LARGE SCALE GENOMIC DNA]</scope>
    <source>
        <strain evidence="13 14">CCMP1851</strain>
    </source>
</reference>
<keyword evidence="4 9" id="KW-0547">Nucleotide-binding</keyword>
<dbReference type="EMBL" id="JBBJCI010000226">
    <property type="protein sequence ID" value="KAK7239148.1"/>
    <property type="molecule type" value="Genomic_DNA"/>
</dbReference>
<evidence type="ECO:0000256" key="9">
    <source>
        <dbReference type="PROSITE-ProRule" id="PRU10141"/>
    </source>
</evidence>
<evidence type="ECO:0000256" key="8">
    <source>
        <dbReference type="ARBA" id="ARBA00048679"/>
    </source>
</evidence>
<evidence type="ECO:0000256" key="3">
    <source>
        <dbReference type="ARBA" id="ARBA00022679"/>
    </source>
</evidence>
<sequence>MAAIAQHYDEDRPRAGISATEATTWRATGAYTMGAQLGSGGFGSVFVGWSDLGERVALKAADAPDALRRLDHEARLLARVAGHANVVALVGRFDRGLALEFCGVELFEYFFHSGGFEEAAAASYAGQLFSGVAHCHGRGVFHRDVKPENLLLSEHLQLKIVDFGLGAVDDGRPLTHPCGTAGYMAPEILGACERGAAACYDGAPADCWSCAVVAFLLCKGAPPLTAASSRDPFFAALAGNRRDAFWAGHAPFAPTRRARRFLDGALVVSPRKRPAAAAALRDAWILEESLPPDELRAAMRKRADAVTAATRRVSSAADDDAPPLFRGASDDSEAREVSLTSDEFLDGDARGDVYRSLDVPEDAPRRSLAAVRAPRALVGALLPAAAAALGAPARGGRRRGRAGLTATVDGARLRAAATVAGRTRSSTSAASRAARSPPPRLRAAAPRGRAALAAPRDSPPGPP</sequence>
<evidence type="ECO:0000313" key="14">
    <source>
        <dbReference type="Proteomes" id="UP001363151"/>
    </source>
</evidence>
<evidence type="ECO:0000256" key="5">
    <source>
        <dbReference type="ARBA" id="ARBA00022777"/>
    </source>
</evidence>
<proteinExistence type="inferred from homology"/>
<keyword evidence="14" id="KW-1185">Reference proteome</keyword>
<keyword evidence="3" id="KW-0808">Transferase</keyword>
<dbReference type="PANTHER" id="PTHR43895:SF32">
    <property type="entry name" value="SERINE_THREONINE-PROTEIN KINASE CHK1"/>
    <property type="match status" value="1"/>
</dbReference>
<evidence type="ECO:0000259" key="12">
    <source>
        <dbReference type="PROSITE" id="PS50011"/>
    </source>
</evidence>
<dbReference type="Pfam" id="PF00069">
    <property type="entry name" value="Pkinase"/>
    <property type="match status" value="1"/>
</dbReference>
<evidence type="ECO:0000256" key="6">
    <source>
        <dbReference type="ARBA" id="ARBA00022840"/>
    </source>
</evidence>
<dbReference type="PROSITE" id="PS50011">
    <property type="entry name" value="PROTEIN_KINASE_DOM"/>
    <property type="match status" value="1"/>
</dbReference>
<comment type="catalytic activity">
    <reaction evidence="7">
        <text>L-threonyl-[protein] + ATP = O-phospho-L-threonyl-[protein] + ADP + H(+)</text>
        <dbReference type="Rhea" id="RHEA:46608"/>
        <dbReference type="Rhea" id="RHEA-COMP:11060"/>
        <dbReference type="Rhea" id="RHEA-COMP:11605"/>
        <dbReference type="ChEBI" id="CHEBI:15378"/>
        <dbReference type="ChEBI" id="CHEBI:30013"/>
        <dbReference type="ChEBI" id="CHEBI:30616"/>
        <dbReference type="ChEBI" id="CHEBI:61977"/>
        <dbReference type="ChEBI" id="CHEBI:456216"/>
        <dbReference type="EC" id="2.7.11.1"/>
    </reaction>
</comment>
<dbReference type="Gene3D" id="1.10.510.10">
    <property type="entry name" value="Transferase(Phosphotransferase) domain 1"/>
    <property type="match status" value="1"/>
</dbReference>
<feature type="region of interest" description="Disordered" evidence="11">
    <location>
        <begin position="417"/>
        <end position="463"/>
    </location>
</feature>
<evidence type="ECO:0000256" key="1">
    <source>
        <dbReference type="ARBA" id="ARBA00012513"/>
    </source>
</evidence>
<organism evidence="13 14">
    <name type="scientific">Aureococcus anophagefferens</name>
    <name type="common">Harmful bloom alga</name>
    <dbReference type="NCBI Taxonomy" id="44056"/>
    <lineage>
        <taxon>Eukaryota</taxon>
        <taxon>Sar</taxon>
        <taxon>Stramenopiles</taxon>
        <taxon>Ochrophyta</taxon>
        <taxon>Pelagophyceae</taxon>
        <taxon>Pelagomonadales</taxon>
        <taxon>Pelagomonadaceae</taxon>
        <taxon>Aureococcus</taxon>
    </lineage>
</organism>
<dbReference type="SUPFAM" id="SSF56112">
    <property type="entry name" value="Protein kinase-like (PK-like)"/>
    <property type="match status" value="1"/>
</dbReference>
<name>A0ABR1FV89_AURAN</name>
<evidence type="ECO:0000256" key="4">
    <source>
        <dbReference type="ARBA" id="ARBA00022741"/>
    </source>
</evidence>
<accession>A0ABR1FV89</accession>
<dbReference type="PROSITE" id="PS00107">
    <property type="entry name" value="PROTEIN_KINASE_ATP"/>
    <property type="match status" value="1"/>
</dbReference>
<comment type="caution">
    <text evidence="13">The sequence shown here is derived from an EMBL/GenBank/DDBJ whole genome shotgun (WGS) entry which is preliminary data.</text>
</comment>
<evidence type="ECO:0000313" key="13">
    <source>
        <dbReference type="EMBL" id="KAK7239148.1"/>
    </source>
</evidence>
<feature type="domain" description="Protein kinase" evidence="12">
    <location>
        <begin position="31"/>
        <end position="285"/>
    </location>
</feature>
<keyword evidence="2 10" id="KW-0723">Serine/threonine-protein kinase</keyword>
<keyword evidence="6 9" id="KW-0067">ATP-binding</keyword>
<evidence type="ECO:0000256" key="2">
    <source>
        <dbReference type="ARBA" id="ARBA00022527"/>
    </source>
</evidence>
<dbReference type="Proteomes" id="UP001363151">
    <property type="component" value="Unassembled WGS sequence"/>
</dbReference>
<evidence type="ECO:0000256" key="7">
    <source>
        <dbReference type="ARBA" id="ARBA00047899"/>
    </source>
</evidence>
<dbReference type="EC" id="2.7.11.1" evidence="1"/>
<dbReference type="SMART" id="SM00220">
    <property type="entry name" value="S_TKc"/>
    <property type="match status" value="1"/>
</dbReference>
<dbReference type="PANTHER" id="PTHR43895">
    <property type="entry name" value="CALCIUM/CALMODULIN-DEPENDENT PROTEIN KINASE KINASE-RELATED"/>
    <property type="match status" value="1"/>
</dbReference>
<feature type="region of interest" description="Disordered" evidence="11">
    <location>
        <begin position="317"/>
        <end position="341"/>
    </location>
</feature>
<dbReference type="InterPro" id="IPR000719">
    <property type="entry name" value="Prot_kinase_dom"/>
</dbReference>
<evidence type="ECO:0000256" key="11">
    <source>
        <dbReference type="SAM" id="MobiDB-lite"/>
    </source>
</evidence>
<keyword evidence="5 13" id="KW-0418">Kinase</keyword>
<comment type="similarity">
    <text evidence="10">Belongs to the protein kinase superfamily.</text>
</comment>
<dbReference type="PROSITE" id="PS00108">
    <property type="entry name" value="PROTEIN_KINASE_ST"/>
    <property type="match status" value="1"/>
</dbReference>
<dbReference type="GO" id="GO:0016301">
    <property type="term" value="F:kinase activity"/>
    <property type="evidence" value="ECO:0007669"/>
    <property type="project" value="UniProtKB-KW"/>
</dbReference>
<dbReference type="InterPro" id="IPR017441">
    <property type="entry name" value="Protein_kinase_ATP_BS"/>
</dbReference>
<protein>
    <recommendedName>
        <fullName evidence="1">non-specific serine/threonine protein kinase</fullName>
        <ecNumber evidence="1">2.7.11.1</ecNumber>
    </recommendedName>
</protein>
<gene>
    <name evidence="13" type="ORF">SO694_00027242</name>
</gene>
<feature type="binding site" evidence="9">
    <location>
        <position position="59"/>
    </location>
    <ligand>
        <name>ATP</name>
        <dbReference type="ChEBI" id="CHEBI:30616"/>
    </ligand>
</feature>
<dbReference type="InterPro" id="IPR011009">
    <property type="entry name" value="Kinase-like_dom_sf"/>
</dbReference>